<dbReference type="InterPro" id="IPR035169">
    <property type="entry name" value="DUF5318"/>
</dbReference>
<protein>
    <recommendedName>
        <fullName evidence="3">DUF5318 domain-containing protein</fullName>
    </recommendedName>
</protein>
<dbReference type="Pfam" id="PF17249">
    <property type="entry name" value="DUF5318"/>
    <property type="match status" value="1"/>
</dbReference>
<dbReference type="AlphaFoldDB" id="A0A5C5U9S8"/>
<dbReference type="RefSeq" id="WP_146325263.1">
    <property type="nucleotide sequence ID" value="NZ_BAABLR010000067.1"/>
</dbReference>
<accession>A0A5C5U9S8</accession>
<reference evidence="1 2" key="1">
    <citation type="submission" date="2019-08" db="EMBL/GenBank/DDBJ databases">
        <authorList>
            <person name="Lei W."/>
        </authorList>
    </citation>
    <scope>NUCLEOTIDE SEQUENCE [LARGE SCALE GENOMIC DNA]</scope>
    <source>
        <strain evidence="1 2">CCUG 58627</strain>
    </source>
</reference>
<dbReference type="EMBL" id="VOHM01000025">
    <property type="protein sequence ID" value="TWT22884.1"/>
    <property type="molecule type" value="Genomic_DNA"/>
</dbReference>
<dbReference type="Proteomes" id="UP000320791">
    <property type="component" value="Unassembled WGS sequence"/>
</dbReference>
<gene>
    <name evidence="1" type="ORF">FRX94_10360</name>
</gene>
<organism evidence="1 2">
    <name type="scientific">Corynebacterium canis</name>
    <dbReference type="NCBI Taxonomy" id="679663"/>
    <lineage>
        <taxon>Bacteria</taxon>
        <taxon>Bacillati</taxon>
        <taxon>Actinomycetota</taxon>
        <taxon>Actinomycetes</taxon>
        <taxon>Mycobacteriales</taxon>
        <taxon>Corynebacteriaceae</taxon>
        <taxon>Corynebacterium</taxon>
    </lineage>
</organism>
<comment type="caution">
    <text evidence="1">The sequence shown here is derived from an EMBL/GenBank/DDBJ whole genome shotgun (WGS) entry which is preliminary data.</text>
</comment>
<sequence>MVVYRNEVSHQWARRRLLEQWRSGAVPKDAVCDASFLLVTAARFHGRPAGHVCPVCASDELRVVLWVFADTLGKASGTARSEEEIAAFTESGHDVTVHTVEVCPACRWNHLVRATTASAA</sequence>
<keyword evidence="2" id="KW-1185">Reference proteome</keyword>
<name>A0A5C5U9S8_9CORY</name>
<proteinExistence type="predicted"/>
<evidence type="ECO:0000313" key="1">
    <source>
        <dbReference type="EMBL" id="TWT22884.1"/>
    </source>
</evidence>
<dbReference type="OrthoDB" id="3531406at2"/>
<evidence type="ECO:0000313" key="2">
    <source>
        <dbReference type="Proteomes" id="UP000320791"/>
    </source>
</evidence>
<evidence type="ECO:0008006" key="3">
    <source>
        <dbReference type="Google" id="ProtNLM"/>
    </source>
</evidence>